<proteinExistence type="predicted"/>
<dbReference type="Proteomes" id="UP000281741">
    <property type="component" value="Chromosome"/>
</dbReference>
<gene>
    <name evidence="2" type="ORF">EG353_07100</name>
</gene>
<dbReference type="RefSeq" id="WP_123860794.1">
    <property type="nucleotide sequence ID" value="NZ_CP033912.1"/>
</dbReference>
<feature type="domain" description="DUF6046" evidence="1">
    <location>
        <begin position="120"/>
        <end position="239"/>
    </location>
</feature>
<evidence type="ECO:0000313" key="3">
    <source>
        <dbReference type="Proteomes" id="UP000281741"/>
    </source>
</evidence>
<name>A0ABN5RXL6_9FLAO</name>
<dbReference type="InterPro" id="IPR046109">
    <property type="entry name" value="DUF6046"/>
</dbReference>
<keyword evidence="3" id="KW-1185">Reference proteome</keyword>
<evidence type="ECO:0000313" key="2">
    <source>
        <dbReference type="EMBL" id="AZA95341.1"/>
    </source>
</evidence>
<accession>A0ABN5RXL6</accession>
<sequence length="263" mass="30066">MTKEELFSLAFGGSSPVFLTIPLGSKEEREISGYQPKLKPKEETETNKVYSDFGTEVVYPIWFKGGEYWGNTDTLARFDNRDMNYNNDPTVPLSDVINNVNRLDSVARKIRARVKMNEFRLPNATMVDFSRGKLITVTPTYNGSVKEIFGFDDWKIRIRMLCIAEKNRNMTGHQIANEVIKWSNLADVIPVVGKQFTDKDIYSLVIDGIDVRHIEGSPDTVAIELQCSSDEAFEIVQKNQEQVFHHDEKTAEFITMINNLNLK</sequence>
<reference evidence="2 3" key="1">
    <citation type="submission" date="2018-11" db="EMBL/GenBank/DDBJ databases">
        <title>Proposal to divide the Flavobacteriaceae and reorganize its genera based on Amino Acid Identity values calculated from whole genome sequences.</title>
        <authorList>
            <person name="Nicholson A.C."/>
            <person name="Gulvik C.A."/>
            <person name="Whitney A.M."/>
            <person name="Humrighouse B.W."/>
            <person name="Bell M."/>
            <person name="Holmes B."/>
            <person name="Steigerwalt A.G."/>
            <person name="Villarma A."/>
            <person name="Sheth M."/>
            <person name="Batra D."/>
            <person name="Pryor J."/>
            <person name="Bernardet J.-F."/>
            <person name="Hugo C."/>
            <person name="Kampfer P."/>
            <person name="Newman J."/>
            <person name="McQuiston J.R."/>
        </authorList>
    </citation>
    <scope>NUCLEOTIDE SEQUENCE [LARGE SCALE GENOMIC DNA]</scope>
    <source>
        <strain evidence="2 3">H5143</strain>
    </source>
</reference>
<evidence type="ECO:0000259" key="1">
    <source>
        <dbReference type="Pfam" id="PF19512"/>
    </source>
</evidence>
<organism evidence="2 3">
    <name type="scientific">Chryseobacterium shandongense</name>
    <dbReference type="NCBI Taxonomy" id="1493872"/>
    <lineage>
        <taxon>Bacteria</taxon>
        <taxon>Pseudomonadati</taxon>
        <taxon>Bacteroidota</taxon>
        <taxon>Flavobacteriia</taxon>
        <taxon>Flavobacteriales</taxon>
        <taxon>Weeksellaceae</taxon>
        <taxon>Chryseobacterium group</taxon>
        <taxon>Chryseobacterium</taxon>
    </lineage>
</organism>
<dbReference type="EMBL" id="CP033912">
    <property type="protein sequence ID" value="AZA95341.1"/>
    <property type="molecule type" value="Genomic_DNA"/>
</dbReference>
<dbReference type="Pfam" id="PF19512">
    <property type="entry name" value="DUF6046"/>
    <property type="match status" value="1"/>
</dbReference>
<protein>
    <recommendedName>
        <fullName evidence="1">DUF6046 domain-containing protein</fullName>
    </recommendedName>
</protein>